<protein>
    <submittedName>
        <fullName evidence="11">Maltose transport system permease protein MalG</fullName>
    </submittedName>
</protein>
<evidence type="ECO:0000259" key="10">
    <source>
        <dbReference type="PROSITE" id="PS50928"/>
    </source>
</evidence>
<comment type="caution">
    <text evidence="11">The sequence shown here is derived from an EMBL/GenBank/DDBJ whole genome shotgun (WGS) entry which is preliminary data.</text>
</comment>
<evidence type="ECO:0000256" key="6">
    <source>
        <dbReference type="ARBA" id="ARBA00022692"/>
    </source>
</evidence>
<evidence type="ECO:0000256" key="3">
    <source>
        <dbReference type="ARBA" id="ARBA00022448"/>
    </source>
</evidence>
<feature type="transmembrane region" description="Helical" evidence="9">
    <location>
        <begin position="252"/>
        <end position="272"/>
    </location>
</feature>
<dbReference type="CDD" id="cd06261">
    <property type="entry name" value="TM_PBP2"/>
    <property type="match status" value="1"/>
</dbReference>
<feature type="transmembrane region" description="Helical" evidence="9">
    <location>
        <begin position="150"/>
        <end position="168"/>
    </location>
</feature>
<comment type="subcellular location">
    <subcellularLocation>
        <location evidence="1 9">Cell membrane</location>
        <topology evidence="1 9">Multi-pass membrane protein</topology>
    </subcellularLocation>
</comment>
<dbReference type="Pfam" id="PF00528">
    <property type="entry name" value="BPD_transp_1"/>
    <property type="match status" value="1"/>
</dbReference>
<dbReference type="EMBL" id="LTAY01000040">
    <property type="protein sequence ID" value="OPX47663.1"/>
    <property type="molecule type" value="Genomic_DNA"/>
</dbReference>
<evidence type="ECO:0000256" key="9">
    <source>
        <dbReference type="RuleBase" id="RU363032"/>
    </source>
</evidence>
<proteinExistence type="inferred from homology"/>
<organism evidence="11 12">
    <name type="scientific">Clostridium thermobutyricum DSM 4928</name>
    <dbReference type="NCBI Taxonomy" id="1121339"/>
    <lineage>
        <taxon>Bacteria</taxon>
        <taxon>Bacillati</taxon>
        <taxon>Bacillota</taxon>
        <taxon>Clostridia</taxon>
        <taxon>Eubacteriales</taxon>
        <taxon>Clostridiaceae</taxon>
        <taxon>Clostridium</taxon>
    </lineage>
</organism>
<keyword evidence="4" id="KW-1003">Cell membrane</keyword>
<keyword evidence="3 9" id="KW-0813">Transport</keyword>
<dbReference type="GO" id="GO:0042956">
    <property type="term" value="P:maltodextrin transmembrane transport"/>
    <property type="evidence" value="ECO:0007669"/>
    <property type="project" value="TreeGrafter"/>
</dbReference>
<keyword evidence="8 9" id="KW-0472">Membrane</keyword>
<dbReference type="AlphaFoldDB" id="A0A1V4SWN3"/>
<evidence type="ECO:0000256" key="4">
    <source>
        <dbReference type="ARBA" id="ARBA00022475"/>
    </source>
</evidence>
<evidence type="ECO:0000256" key="2">
    <source>
        <dbReference type="ARBA" id="ARBA00009047"/>
    </source>
</evidence>
<dbReference type="PROSITE" id="PS50928">
    <property type="entry name" value="ABC_TM1"/>
    <property type="match status" value="1"/>
</dbReference>
<accession>A0A1V4SWN3</accession>
<keyword evidence="7 9" id="KW-1133">Transmembrane helix</keyword>
<dbReference type="PANTHER" id="PTHR32243">
    <property type="entry name" value="MALTOSE TRANSPORT SYSTEM PERMEASE-RELATED"/>
    <property type="match status" value="1"/>
</dbReference>
<evidence type="ECO:0000256" key="8">
    <source>
        <dbReference type="ARBA" id="ARBA00023136"/>
    </source>
</evidence>
<sequence>MMSKKEKTVYKEKRTSYETRSLWISRIIVWIFILIVIFPVISVIGSSLAKGQVFVQTTLFPSQITFDNYINVIKNTNFLIWFKNSMIICVIVSLVQLGLSMTAAFAFSKLRFSGRKYGLMFLLILQMFPGIMTIPAILKFAYSAQLMDHMWAYILLLCGGSAFNIWLLKGYMDGIPNELIEAAKVDGASTWDIFSKILLPLSRNMAVVIFLFTFISTYSEYVFASALLKSPSHYTITTGLQSFITNNFSANWTQYSAAAVMASIPLVIMFAFSQKYIAEGLIAGSVKG</sequence>
<feature type="domain" description="ABC transmembrane type-1" evidence="10">
    <location>
        <begin position="82"/>
        <end position="273"/>
    </location>
</feature>
<dbReference type="InterPro" id="IPR000515">
    <property type="entry name" value="MetI-like"/>
</dbReference>
<feature type="transmembrane region" description="Helical" evidence="9">
    <location>
        <begin position="85"/>
        <end position="107"/>
    </location>
</feature>
<evidence type="ECO:0000313" key="12">
    <source>
        <dbReference type="Proteomes" id="UP000191448"/>
    </source>
</evidence>
<evidence type="ECO:0000256" key="1">
    <source>
        <dbReference type="ARBA" id="ARBA00004651"/>
    </source>
</evidence>
<evidence type="ECO:0000256" key="5">
    <source>
        <dbReference type="ARBA" id="ARBA00022597"/>
    </source>
</evidence>
<dbReference type="InterPro" id="IPR035906">
    <property type="entry name" value="MetI-like_sf"/>
</dbReference>
<feature type="transmembrane region" description="Helical" evidence="9">
    <location>
        <begin position="21"/>
        <end position="44"/>
    </location>
</feature>
<comment type="similarity">
    <text evidence="2">Belongs to the binding-protein-dependent transport system permease family. MalFG subfamily.</text>
</comment>
<dbReference type="Proteomes" id="UP000191448">
    <property type="component" value="Unassembled WGS sequence"/>
</dbReference>
<feature type="transmembrane region" description="Helical" evidence="9">
    <location>
        <begin position="119"/>
        <end position="138"/>
    </location>
</feature>
<dbReference type="GO" id="GO:0015423">
    <property type="term" value="F:ABC-type maltose transporter activity"/>
    <property type="evidence" value="ECO:0007669"/>
    <property type="project" value="TreeGrafter"/>
</dbReference>
<dbReference type="InterPro" id="IPR050901">
    <property type="entry name" value="BP-dep_ABC_trans_perm"/>
</dbReference>
<name>A0A1V4SWN3_9CLOT</name>
<dbReference type="Gene3D" id="1.10.3720.10">
    <property type="entry name" value="MetI-like"/>
    <property type="match status" value="1"/>
</dbReference>
<dbReference type="GO" id="GO:0005886">
    <property type="term" value="C:plasma membrane"/>
    <property type="evidence" value="ECO:0007669"/>
    <property type="project" value="UniProtKB-SubCell"/>
</dbReference>
<dbReference type="PANTHER" id="PTHR32243:SF50">
    <property type="entry name" value="MALTOSE_MALTODEXTRIN TRANSPORT SYSTEM PERMEASE PROTEIN MALG"/>
    <property type="match status" value="1"/>
</dbReference>
<gene>
    <name evidence="11" type="primary">malG_1</name>
    <name evidence="11" type="ORF">CLTHE_16990</name>
</gene>
<evidence type="ECO:0000313" key="11">
    <source>
        <dbReference type="EMBL" id="OPX47663.1"/>
    </source>
</evidence>
<dbReference type="SUPFAM" id="SSF161098">
    <property type="entry name" value="MetI-like"/>
    <property type="match status" value="1"/>
</dbReference>
<feature type="transmembrane region" description="Helical" evidence="9">
    <location>
        <begin position="205"/>
        <end position="224"/>
    </location>
</feature>
<evidence type="ECO:0000256" key="7">
    <source>
        <dbReference type="ARBA" id="ARBA00022989"/>
    </source>
</evidence>
<keyword evidence="5" id="KW-0762">Sugar transport</keyword>
<keyword evidence="6 9" id="KW-0812">Transmembrane</keyword>
<reference evidence="11 12" key="1">
    <citation type="submission" date="2016-02" db="EMBL/GenBank/DDBJ databases">
        <title>Genome sequence of Clostridium thermobutyricum DSM 4928.</title>
        <authorList>
            <person name="Poehlein A."/>
            <person name="Daniel R."/>
        </authorList>
    </citation>
    <scope>NUCLEOTIDE SEQUENCE [LARGE SCALE GENOMIC DNA]</scope>
    <source>
        <strain evidence="11 12">DSM 4928</strain>
    </source>
</reference>